<evidence type="ECO:0000313" key="5">
    <source>
        <dbReference type="EMBL" id="KAK5955427.1"/>
    </source>
</evidence>
<evidence type="ECO:0000256" key="2">
    <source>
        <dbReference type="ARBA" id="ARBA00022857"/>
    </source>
</evidence>
<dbReference type="PANTHER" id="PTHR24320">
    <property type="entry name" value="RETINOL DEHYDROGENASE"/>
    <property type="match status" value="1"/>
</dbReference>
<dbReference type="InterPro" id="IPR036291">
    <property type="entry name" value="NAD(P)-bd_dom_sf"/>
</dbReference>
<keyword evidence="3" id="KW-0560">Oxidoreductase</keyword>
<comment type="caution">
    <text evidence="5">The sequence shown here is derived from an EMBL/GenBank/DDBJ whole genome shotgun (WGS) entry which is preliminary data.</text>
</comment>
<gene>
    <name evidence="5" type="ORF">OHC33_003065</name>
</gene>
<comment type="similarity">
    <text evidence="1">Belongs to the short-chain dehydrogenases/reductases (SDR) family.</text>
</comment>
<organism evidence="5 6">
    <name type="scientific">Knufia fluminis</name>
    <dbReference type="NCBI Taxonomy" id="191047"/>
    <lineage>
        <taxon>Eukaryota</taxon>
        <taxon>Fungi</taxon>
        <taxon>Dikarya</taxon>
        <taxon>Ascomycota</taxon>
        <taxon>Pezizomycotina</taxon>
        <taxon>Eurotiomycetes</taxon>
        <taxon>Chaetothyriomycetidae</taxon>
        <taxon>Chaetothyriales</taxon>
        <taxon>Trichomeriaceae</taxon>
        <taxon>Knufia</taxon>
    </lineage>
</organism>
<evidence type="ECO:0000256" key="4">
    <source>
        <dbReference type="SAM" id="MobiDB-lite"/>
    </source>
</evidence>
<dbReference type="EMBL" id="JAKLMC020000006">
    <property type="protein sequence ID" value="KAK5955427.1"/>
    <property type="molecule type" value="Genomic_DNA"/>
</dbReference>
<sequence length="357" mass="38831">MAEGKSTAAANTNNGRDAHTPGQTVVEAFPEQVKDKIILITGANPGGIGLATATSLATASPKLLILAGRGQARLAETAEKVKKVNPNVACKQLMLDLSSQESCRNAAREVMEASDIPHIDILINNAGVMNLPERTLSPEGIEMQFATNHIGHFLFTNLIFPKIAAAAKTAKPGATRIINLTSRAVVYGPVRFSDYNFTKQEKDLPESEHMSKGVRAMWNVHEDLPYIPQAAYGQSKTANVLFSVSLNKKVFDKTGVLSLAVHPGGVTTELARHMDPKILESVLEGAKKAMPNFFMKDIEQGCSTTLAAALDPKNTTEDIFWEDCHVAKWNPAYSTDPEKAEQLWKLSEQLVGQEFSY</sequence>
<dbReference type="PANTHER" id="PTHR24320:SF283">
    <property type="entry name" value="RETINOL DEHYDROGENASE 11"/>
    <property type="match status" value="1"/>
</dbReference>
<evidence type="ECO:0000313" key="6">
    <source>
        <dbReference type="Proteomes" id="UP001316803"/>
    </source>
</evidence>
<dbReference type="SUPFAM" id="SSF51735">
    <property type="entry name" value="NAD(P)-binding Rossmann-fold domains"/>
    <property type="match status" value="1"/>
</dbReference>
<reference evidence="5 6" key="1">
    <citation type="submission" date="2022-12" db="EMBL/GenBank/DDBJ databases">
        <title>Genomic features and morphological characterization of a novel Knufia sp. strain isolated from spacecraft assembly facility.</title>
        <authorList>
            <person name="Teixeira M."/>
            <person name="Chander A.M."/>
            <person name="Stajich J.E."/>
            <person name="Venkateswaran K."/>
        </authorList>
    </citation>
    <scope>NUCLEOTIDE SEQUENCE [LARGE SCALE GENOMIC DNA]</scope>
    <source>
        <strain evidence="5 6">FJI-L2-BK-P2</strain>
    </source>
</reference>
<protein>
    <submittedName>
        <fullName evidence="5">Uncharacterized protein</fullName>
    </submittedName>
</protein>
<dbReference type="Pfam" id="PF00106">
    <property type="entry name" value="adh_short"/>
    <property type="match status" value="1"/>
</dbReference>
<keyword evidence="2" id="KW-0521">NADP</keyword>
<dbReference type="Gene3D" id="3.40.50.720">
    <property type="entry name" value="NAD(P)-binding Rossmann-like Domain"/>
    <property type="match status" value="1"/>
</dbReference>
<dbReference type="InterPro" id="IPR002347">
    <property type="entry name" value="SDR_fam"/>
</dbReference>
<dbReference type="GO" id="GO:0016491">
    <property type="term" value="F:oxidoreductase activity"/>
    <property type="evidence" value="ECO:0007669"/>
    <property type="project" value="UniProtKB-KW"/>
</dbReference>
<accession>A0AAN8I5F9</accession>
<dbReference type="PRINTS" id="PR00081">
    <property type="entry name" value="GDHRDH"/>
</dbReference>
<keyword evidence="6" id="KW-1185">Reference proteome</keyword>
<name>A0AAN8I5F9_9EURO</name>
<proteinExistence type="inferred from homology"/>
<dbReference type="Proteomes" id="UP001316803">
    <property type="component" value="Unassembled WGS sequence"/>
</dbReference>
<dbReference type="AlphaFoldDB" id="A0AAN8I5F9"/>
<feature type="region of interest" description="Disordered" evidence="4">
    <location>
        <begin position="1"/>
        <end position="22"/>
    </location>
</feature>
<evidence type="ECO:0000256" key="3">
    <source>
        <dbReference type="ARBA" id="ARBA00023002"/>
    </source>
</evidence>
<evidence type="ECO:0000256" key="1">
    <source>
        <dbReference type="ARBA" id="ARBA00006484"/>
    </source>
</evidence>